<keyword evidence="7" id="KW-1185">Reference proteome</keyword>
<proteinExistence type="inferred from homology"/>
<dbReference type="InterPro" id="IPR031319">
    <property type="entry name" value="A-amylase_C"/>
</dbReference>
<dbReference type="EMBL" id="KN556431">
    <property type="protein sequence ID" value="KHJ88105.1"/>
    <property type="molecule type" value="Genomic_DNA"/>
</dbReference>
<evidence type="ECO:0000256" key="4">
    <source>
        <dbReference type="SAM" id="MobiDB-lite"/>
    </source>
</evidence>
<accession>A0A0B1SY65</accession>
<dbReference type="GO" id="GO:0004556">
    <property type="term" value="F:alpha-amylase activity"/>
    <property type="evidence" value="ECO:0007669"/>
    <property type="project" value="UniProtKB-EC"/>
</dbReference>
<dbReference type="Gene3D" id="3.20.20.80">
    <property type="entry name" value="Glycosidases"/>
    <property type="match status" value="1"/>
</dbReference>
<comment type="catalytic activity">
    <reaction evidence="1">
        <text>Endohydrolysis of (1-&gt;4)-alpha-D-glucosidic linkages in polysaccharides containing three or more (1-&gt;4)-alpha-linked D-glucose units.</text>
        <dbReference type="EC" id="3.2.1.1"/>
    </reaction>
</comment>
<evidence type="ECO:0000313" key="6">
    <source>
        <dbReference type="EMBL" id="KHJ88105.1"/>
    </source>
</evidence>
<feature type="domain" description="Alpha-amylase C-terminal" evidence="5">
    <location>
        <begin position="180"/>
        <end position="259"/>
    </location>
</feature>
<evidence type="ECO:0000313" key="7">
    <source>
        <dbReference type="Proteomes" id="UP000053660"/>
    </source>
</evidence>
<sequence length="597" mass="66184">MLTEIERDNGLRFFQIFGGSKRPFAIHEVADGETSKCGEYTDFGRCSDYNIGRAIADAAKSDWSKLASLQNALDSDDALTFVDNHINQRGGPVLNYKSFVKYELGVAFLLAWPYGIPRVMSSFFFRDGDNDRGPPVIRSMTHFREDKTCDPGFGWVCEHRYVHIRNMVKFRTGAVGAPATEFVTENHRIAFALDGRGFFALNGINSTSWVRSFQTTLPEGRYCNFYAGGMIGKRCNGQTITVGSDGGGDPDPPGSRPTRQPRTTPTRVPTTTRDPSQTTTRTRYPPIPTQPPTQRPTERPTERPTPPPTQPPTLPPVPPGYAKTVILLKRDTAVGQYVFIRGGGDPDPPGSRPTRQPRTTPTRGPSQTTTRTRYPPIPTQPPTQRPTERPTQRPTPPPTQPPTLPPVPPGYAKTVILLKRDTNVGQYVFLRGGTSHASGGACSPDQETDRCAIPIRHSTVVPPSFMEYQYWSPGDNYLDFSGPERNQGRFNNRPASGTPMVWSTNDPFALGYQKYNKYGRGFWLVELEMDCSRTENGWFELKGFLTPWPGWENDIRQGSCNGAIGGYAPFQSINHIAKCGAVNVFYWGSGGCTIDPV</sequence>
<evidence type="ECO:0000259" key="5">
    <source>
        <dbReference type="SMART" id="SM00632"/>
    </source>
</evidence>
<feature type="compositionally biased region" description="Pro residues" evidence="4">
    <location>
        <begin position="285"/>
        <end position="294"/>
    </location>
</feature>
<dbReference type="SUPFAM" id="SSF51445">
    <property type="entry name" value="(Trans)glycosidases"/>
    <property type="match status" value="1"/>
</dbReference>
<dbReference type="OrthoDB" id="550577at2759"/>
<feature type="region of interest" description="Disordered" evidence="4">
    <location>
        <begin position="238"/>
        <end position="321"/>
    </location>
</feature>
<feature type="compositionally biased region" description="Low complexity" evidence="4">
    <location>
        <begin position="352"/>
        <end position="374"/>
    </location>
</feature>
<name>A0A0B1SY65_OESDE</name>
<dbReference type="InterPro" id="IPR013780">
    <property type="entry name" value="Glyco_hydro_b"/>
</dbReference>
<feature type="compositionally biased region" description="Low complexity" evidence="4">
    <location>
        <begin position="256"/>
        <end position="284"/>
    </location>
</feature>
<evidence type="ECO:0000256" key="1">
    <source>
        <dbReference type="ARBA" id="ARBA00000548"/>
    </source>
</evidence>
<feature type="region of interest" description="Disordered" evidence="4">
    <location>
        <begin position="339"/>
        <end position="411"/>
    </location>
</feature>
<gene>
    <name evidence="6" type="ORF">OESDEN_12104</name>
</gene>
<dbReference type="AlphaFoldDB" id="A0A0B1SY65"/>
<dbReference type="SUPFAM" id="SSF51011">
    <property type="entry name" value="Glycosyl hydrolase domain"/>
    <property type="match status" value="1"/>
</dbReference>
<feature type="compositionally biased region" description="Pro residues" evidence="4">
    <location>
        <begin position="303"/>
        <end position="319"/>
    </location>
</feature>
<protein>
    <recommendedName>
        <fullName evidence="3">alpha-amylase</fullName>
        <ecNumber evidence="3">3.2.1.1</ecNumber>
    </recommendedName>
</protein>
<comment type="similarity">
    <text evidence="2">Belongs to the glycosyl hydrolase 13 family.</text>
</comment>
<dbReference type="SMART" id="SM00632">
    <property type="entry name" value="Aamy_C"/>
    <property type="match status" value="1"/>
</dbReference>
<feature type="compositionally biased region" description="Pro residues" evidence="4">
    <location>
        <begin position="393"/>
        <end position="409"/>
    </location>
</feature>
<reference evidence="6 7" key="1">
    <citation type="submission" date="2014-03" db="EMBL/GenBank/DDBJ databases">
        <title>Draft genome of the hookworm Oesophagostomum dentatum.</title>
        <authorList>
            <person name="Mitreva M."/>
        </authorList>
    </citation>
    <scope>NUCLEOTIDE SEQUENCE [LARGE SCALE GENOMIC DNA]</scope>
    <source>
        <strain evidence="6 7">OD-Hann</strain>
    </source>
</reference>
<dbReference type="Gene3D" id="2.60.40.1180">
    <property type="entry name" value="Golgi alpha-mannosidase II"/>
    <property type="match status" value="1"/>
</dbReference>
<feature type="compositionally biased region" description="Pro residues" evidence="4">
    <location>
        <begin position="375"/>
        <end position="384"/>
    </location>
</feature>
<evidence type="ECO:0000256" key="3">
    <source>
        <dbReference type="ARBA" id="ARBA00012595"/>
    </source>
</evidence>
<dbReference type="EC" id="3.2.1.1" evidence="3"/>
<dbReference type="PANTHER" id="PTHR43447">
    <property type="entry name" value="ALPHA-AMYLASE"/>
    <property type="match status" value="1"/>
</dbReference>
<dbReference type="InterPro" id="IPR017853">
    <property type="entry name" value="GH"/>
</dbReference>
<dbReference type="Proteomes" id="UP000053660">
    <property type="component" value="Unassembled WGS sequence"/>
</dbReference>
<evidence type="ECO:0000256" key="2">
    <source>
        <dbReference type="ARBA" id="ARBA00008061"/>
    </source>
</evidence>
<organism evidence="6 7">
    <name type="scientific">Oesophagostomum dentatum</name>
    <name type="common">Nodular worm</name>
    <dbReference type="NCBI Taxonomy" id="61180"/>
    <lineage>
        <taxon>Eukaryota</taxon>
        <taxon>Metazoa</taxon>
        <taxon>Ecdysozoa</taxon>
        <taxon>Nematoda</taxon>
        <taxon>Chromadorea</taxon>
        <taxon>Rhabditida</taxon>
        <taxon>Rhabditina</taxon>
        <taxon>Rhabditomorpha</taxon>
        <taxon>Strongyloidea</taxon>
        <taxon>Strongylidae</taxon>
        <taxon>Oesophagostomum</taxon>
    </lineage>
</organism>